<dbReference type="PROSITE" id="PS52015">
    <property type="entry name" value="TONB_CTD"/>
    <property type="match status" value="1"/>
</dbReference>
<dbReference type="GeneID" id="78456319"/>
<dbReference type="Pfam" id="PF03544">
    <property type="entry name" value="TonB_C"/>
    <property type="match status" value="1"/>
</dbReference>
<dbReference type="GO" id="GO:0055085">
    <property type="term" value="P:transmembrane transport"/>
    <property type="evidence" value="ECO:0007669"/>
    <property type="project" value="InterPro"/>
</dbReference>
<dbReference type="GO" id="GO:0098797">
    <property type="term" value="C:plasma membrane protein complex"/>
    <property type="evidence" value="ECO:0007669"/>
    <property type="project" value="TreeGrafter"/>
</dbReference>
<dbReference type="EMBL" id="LS483487">
    <property type="protein sequence ID" value="SQJ04011.1"/>
    <property type="molecule type" value="Genomic_DNA"/>
</dbReference>
<name>A0AAX2JBK4_9FUSO</name>
<protein>
    <submittedName>
        <fullName evidence="3">Transport protein TonB</fullName>
    </submittedName>
</protein>
<evidence type="ECO:0000256" key="1">
    <source>
        <dbReference type="SAM" id="MobiDB-lite"/>
    </source>
</evidence>
<proteinExistence type="predicted"/>
<dbReference type="KEGG" id="ful:C4N20_15940"/>
<evidence type="ECO:0000313" key="4">
    <source>
        <dbReference type="Proteomes" id="UP000249008"/>
    </source>
</evidence>
<dbReference type="Proteomes" id="UP000249008">
    <property type="component" value="Chromosome 1"/>
</dbReference>
<feature type="region of interest" description="Disordered" evidence="1">
    <location>
        <begin position="47"/>
        <end position="78"/>
    </location>
</feature>
<dbReference type="PANTHER" id="PTHR33446">
    <property type="entry name" value="PROTEIN TONB-RELATED"/>
    <property type="match status" value="1"/>
</dbReference>
<gene>
    <name evidence="3" type="ORF">NCTC12112_01778</name>
</gene>
<dbReference type="RefSeq" id="WP_005980144.1">
    <property type="nucleotide sequence ID" value="NZ_CABKNW010000004.1"/>
</dbReference>
<dbReference type="Gene3D" id="3.30.1150.10">
    <property type="match status" value="1"/>
</dbReference>
<accession>A0AAX2JBK4</accession>
<dbReference type="InterPro" id="IPR037682">
    <property type="entry name" value="TonB_C"/>
</dbReference>
<feature type="compositionally biased region" description="Basic and acidic residues" evidence="1">
    <location>
        <begin position="59"/>
        <end position="78"/>
    </location>
</feature>
<sequence length="229" mass="26568">MKFYVISFLCHLLLIFAVYTKPVKDIKLDSKNVLVYLSELKVENNTPAPAPLQSLAQPEPKKEGKPKEEKKVEKKTEKKVVKKVVKKEVKKKEEPIKEESKETAKEETTSGNSIPYNPLAGLVKDGTGTYIGDQKSGEGIRYRIKREVEPEYPIIAKRANYRNEVVIKTKFLIGLNGKVEEIIFLDNFTSYGFRKEVEKALKKWEFDPIIYHGEKIKLYFYKDFRFNVK</sequence>
<dbReference type="InterPro" id="IPR051045">
    <property type="entry name" value="TonB-dependent_transducer"/>
</dbReference>
<organism evidence="3 4">
    <name type="scientific">Fusobacterium ulcerans</name>
    <dbReference type="NCBI Taxonomy" id="861"/>
    <lineage>
        <taxon>Bacteria</taxon>
        <taxon>Fusobacteriati</taxon>
        <taxon>Fusobacteriota</taxon>
        <taxon>Fusobacteriia</taxon>
        <taxon>Fusobacteriales</taxon>
        <taxon>Fusobacteriaceae</taxon>
        <taxon>Fusobacterium</taxon>
    </lineage>
</organism>
<dbReference type="AlphaFoldDB" id="A0AAX2JBK4"/>
<dbReference type="PANTHER" id="PTHR33446:SF2">
    <property type="entry name" value="PROTEIN TONB"/>
    <property type="match status" value="1"/>
</dbReference>
<reference evidence="3 4" key="1">
    <citation type="submission" date="2018-06" db="EMBL/GenBank/DDBJ databases">
        <authorList>
            <consortium name="Pathogen Informatics"/>
            <person name="Doyle S."/>
        </authorList>
    </citation>
    <scope>NUCLEOTIDE SEQUENCE [LARGE SCALE GENOMIC DNA]</scope>
    <source>
        <strain evidence="3 4">NCTC12112</strain>
    </source>
</reference>
<dbReference type="SUPFAM" id="SSF74653">
    <property type="entry name" value="TolA/TonB C-terminal domain"/>
    <property type="match status" value="1"/>
</dbReference>
<feature type="compositionally biased region" description="Basic and acidic residues" evidence="1">
    <location>
        <begin position="95"/>
        <end position="108"/>
    </location>
</feature>
<feature type="region of interest" description="Disordered" evidence="1">
    <location>
        <begin position="95"/>
        <end position="118"/>
    </location>
</feature>
<evidence type="ECO:0000313" key="3">
    <source>
        <dbReference type="EMBL" id="SQJ04011.1"/>
    </source>
</evidence>
<evidence type="ECO:0000259" key="2">
    <source>
        <dbReference type="PROSITE" id="PS52015"/>
    </source>
</evidence>
<feature type="domain" description="TonB C-terminal" evidence="2">
    <location>
        <begin position="139"/>
        <end position="229"/>
    </location>
</feature>
<dbReference type="GO" id="GO:0031992">
    <property type="term" value="F:energy transducer activity"/>
    <property type="evidence" value="ECO:0007669"/>
    <property type="project" value="TreeGrafter"/>
</dbReference>